<reference evidence="4 5" key="1">
    <citation type="submission" date="2016-10" db="EMBL/GenBank/DDBJ databases">
        <authorList>
            <person name="de Groot N.N."/>
        </authorList>
    </citation>
    <scope>NUCLEOTIDE SEQUENCE [LARGE SCALE GENOMIC DNA]</scope>
    <source>
        <strain evidence="4 5">DSM 10495</strain>
    </source>
</reference>
<dbReference type="PROSITE" id="PS51257">
    <property type="entry name" value="PROKAR_LIPOPROTEIN"/>
    <property type="match status" value="1"/>
</dbReference>
<feature type="compositionally biased region" description="Pro residues" evidence="1">
    <location>
        <begin position="68"/>
        <end position="80"/>
    </location>
</feature>
<sequence>MSTPRKFLTSRTLPLGAAATVLVLGMAACSTPGSGSSPSPSSDSPSPTVTTPEPSATTPSSSPSATATPPPTTTTPPVAAPKPCTADSLAASLNTAGGGAAGSVYGTLTLKNTGGVTCTVTGFPKVELVPGTAAPAIGAPAEQDASVPATTVTLAPGQAAGAQLRYSQAGLHPDCVHVAAHQYRVYAPGSSDPLFIPVTVDGCSNAAVKLLTVQALKAA</sequence>
<accession>A0A1H4VRV7</accession>
<gene>
    <name evidence="4" type="ORF">SAMN04489745_3293</name>
</gene>
<dbReference type="STRING" id="156980.SAMN04489745_3293"/>
<keyword evidence="5" id="KW-1185">Reference proteome</keyword>
<feature type="domain" description="DUF4232" evidence="3">
    <location>
        <begin position="84"/>
        <end position="215"/>
    </location>
</feature>
<evidence type="ECO:0000256" key="2">
    <source>
        <dbReference type="SAM" id="SignalP"/>
    </source>
</evidence>
<protein>
    <recommendedName>
        <fullName evidence="3">DUF4232 domain-containing protein</fullName>
    </recommendedName>
</protein>
<evidence type="ECO:0000259" key="3">
    <source>
        <dbReference type="Pfam" id="PF14016"/>
    </source>
</evidence>
<evidence type="ECO:0000256" key="1">
    <source>
        <dbReference type="SAM" id="MobiDB-lite"/>
    </source>
</evidence>
<evidence type="ECO:0000313" key="5">
    <source>
        <dbReference type="Proteomes" id="UP000182652"/>
    </source>
</evidence>
<dbReference type="EMBL" id="FNSN01000004">
    <property type="protein sequence ID" value="SEC83600.1"/>
    <property type="molecule type" value="Genomic_DNA"/>
</dbReference>
<evidence type="ECO:0000313" key="4">
    <source>
        <dbReference type="EMBL" id="SEC83600.1"/>
    </source>
</evidence>
<dbReference type="AlphaFoldDB" id="A0A1H4VRV7"/>
<dbReference type="RefSeq" id="WP_074784675.1">
    <property type="nucleotide sequence ID" value="NZ_FNSN01000004.1"/>
</dbReference>
<proteinExistence type="predicted"/>
<organism evidence="4 5">
    <name type="scientific">Arthrobacter woluwensis</name>
    <dbReference type="NCBI Taxonomy" id="156980"/>
    <lineage>
        <taxon>Bacteria</taxon>
        <taxon>Bacillati</taxon>
        <taxon>Actinomycetota</taxon>
        <taxon>Actinomycetes</taxon>
        <taxon>Micrococcales</taxon>
        <taxon>Micrococcaceae</taxon>
        <taxon>Arthrobacter</taxon>
    </lineage>
</organism>
<feature type="signal peptide" evidence="2">
    <location>
        <begin position="1"/>
        <end position="30"/>
    </location>
</feature>
<feature type="compositionally biased region" description="Low complexity" evidence="1">
    <location>
        <begin position="28"/>
        <end position="67"/>
    </location>
</feature>
<feature type="chain" id="PRO_5039310161" description="DUF4232 domain-containing protein" evidence="2">
    <location>
        <begin position="31"/>
        <end position="219"/>
    </location>
</feature>
<name>A0A1H4VRV7_9MICC</name>
<dbReference type="InterPro" id="IPR025326">
    <property type="entry name" value="DUF4232"/>
</dbReference>
<dbReference type="Proteomes" id="UP000182652">
    <property type="component" value="Unassembled WGS sequence"/>
</dbReference>
<feature type="region of interest" description="Disordered" evidence="1">
    <location>
        <begin position="28"/>
        <end position="83"/>
    </location>
</feature>
<keyword evidence="2" id="KW-0732">Signal</keyword>
<dbReference type="Pfam" id="PF14016">
    <property type="entry name" value="DUF4232"/>
    <property type="match status" value="1"/>
</dbReference>